<dbReference type="RefSeq" id="WP_136882408.1">
    <property type="nucleotide sequence ID" value="NZ_CP050898.1"/>
</dbReference>
<reference evidence="1 2" key="1">
    <citation type="submission" date="2020-04" db="EMBL/GenBank/DDBJ databases">
        <title>FDA dAtabase for Regulatory Grade micrObial Sequences (FDA-ARGOS): Supporting development and validation of Infectious Disease Dx tests.</title>
        <authorList>
            <person name="Sciortino C."/>
            <person name="Tallon L."/>
            <person name="Sadzewicz L."/>
            <person name="Vavikolanu K."/>
            <person name="Mehta A."/>
            <person name="Aluvathingal J."/>
            <person name="Nadendla S."/>
            <person name="Nandy P."/>
            <person name="Geyer C."/>
            <person name="Yan Y."/>
            <person name="Sichtig H."/>
        </authorList>
    </citation>
    <scope>NUCLEOTIDE SEQUENCE [LARGE SCALE GENOMIC DNA]</scope>
    <source>
        <strain evidence="1 2">FDAARGOS_633</strain>
    </source>
</reference>
<evidence type="ECO:0000313" key="2">
    <source>
        <dbReference type="Proteomes" id="UP000500870"/>
    </source>
</evidence>
<name>A0A6H0ZQR1_9HYPH</name>
<dbReference type="EMBL" id="CP050898">
    <property type="protein sequence ID" value="QIX22120.1"/>
    <property type="molecule type" value="Genomic_DNA"/>
</dbReference>
<organism evidence="1 2">
    <name type="scientific">Agrobacterium pusense</name>
    <dbReference type="NCBI Taxonomy" id="648995"/>
    <lineage>
        <taxon>Bacteria</taxon>
        <taxon>Pseudomonadati</taxon>
        <taxon>Pseudomonadota</taxon>
        <taxon>Alphaproteobacteria</taxon>
        <taxon>Hyphomicrobiales</taxon>
        <taxon>Rhizobiaceae</taxon>
        <taxon>Rhizobium/Agrobacterium group</taxon>
        <taxon>Agrobacterium</taxon>
    </lineage>
</organism>
<dbReference type="Proteomes" id="UP000500870">
    <property type="component" value="Chromosome 1"/>
</dbReference>
<dbReference type="AlphaFoldDB" id="A0A6H0ZQR1"/>
<proteinExistence type="predicted"/>
<accession>A0A6H0ZQR1</accession>
<gene>
    <name evidence="1" type="ORF">FOB41_13665</name>
</gene>
<evidence type="ECO:0000313" key="1">
    <source>
        <dbReference type="EMBL" id="QIX22120.1"/>
    </source>
</evidence>
<sequence>MECPFDFEKHLDFNLSAFTYDPQHFRELAESELGQSALEFLTHPYNVIRMITASDLDRVAVEPLAPFLVKEFGDEATDDRFKQFIGHAARQVLEFVRFAHDRKNLQITRPSLFSSGSGYRREGQERSTMRVSKEQREAWLARTANDDFNVWLNGQVKVDGKLDLDRLYAVAQSYGVTKRYDHLNPGQQRMNIGVVLRRIVPAGTYKQA</sequence>
<protein>
    <submittedName>
        <fullName evidence="1">Uncharacterized protein</fullName>
    </submittedName>
</protein>